<keyword evidence="3" id="KW-0133">Cell shape</keyword>
<accession>A0A2N6QQ42</accession>
<dbReference type="Gene3D" id="2.40.10.350">
    <property type="entry name" value="Rod shape-determining protein MreC, domain 2"/>
    <property type="match status" value="1"/>
</dbReference>
<dbReference type="GO" id="GO:0008360">
    <property type="term" value="P:regulation of cell shape"/>
    <property type="evidence" value="ECO:0007669"/>
    <property type="project" value="UniProtKB-KW"/>
</dbReference>
<dbReference type="NCBIfam" id="NF010532">
    <property type="entry name" value="PRK13922.9-3"/>
    <property type="match status" value="1"/>
</dbReference>
<evidence type="ECO:0000256" key="1">
    <source>
        <dbReference type="ARBA" id="ARBA00009369"/>
    </source>
</evidence>
<keyword evidence="6" id="KW-0812">Transmembrane</keyword>
<keyword evidence="5" id="KW-0175">Coiled coil</keyword>
<dbReference type="PANTHER" id="PTHR34138">
    <property type="entry name" value="CELL SHAPE-DETERMINING PROTEIN MREC"/>
    <property type="match status" value="1"/>
</dbReference>
<evidence type="ECO:0000256" key="2">
    <source>
        <dbReference type="ARBA" id="ARBA00013855"/>
    </source>
</evidence>
<proteinExistence type="inferred from homology"/>
<dbReference type="InterPro" id="IPR042177">
    <property type="entry name" value="Cell/Rod_1"/>
</dbReference>
<dbReference type="InterPro" id="IPR007221">
    <property type="entry name" value="MreC"/>
</dbReference>
<evidence type="ECO:0000313" key="8">
    <source>
        <dbReference type="EMBL" id="PMC23878.1"/>
    </source>
</evidence>
<keyword evidence="6" id="KW-1133">Transmembrane helix</keyword>
<evidence type="ECO:0000256" key="5">
    <source>
        <dbReference type="SAM" id="Coils"/>
    </source>
</evidence>
<dbReference type="Gene3D" id="2.40.10.340">
    <property type="entry name" value="Rod shape-determining protein MreC, domain 1"/>
    <property type="match status" value="1"/>
</dbReference>
<dbReference type="PANTHER" id="PTHR34138:SF1">
    <property type="entry name" value="CELL SHAPE-DETERMINING PROTEIN MREC"/>
    <property type="match status" value="1"/>
</dbReference>
<comment type="caution">
    <text evidence="8">The sequence shown here is derived from an EMBL/GenBank/DDBJ whole genome shotgun (WGS) entry which is preliminary data.</text>
</comment>
<dbReference type="Proteomes" id="UP000235564">
    <property type="component" value="Unassembled WGS sequence"/>
</dbReference>
<evidence type="ECO:0000259" key="7">
    <source>
        <dbReference type="Pfam" id="PF04085"/>
    </source>
</evidence>
<dbReference type="Pfam" id="PF04085">
    <property type="entry name" value="MreC"/>
    <property type="match status" value="1"/>
</dbReference>
<dbReference type="AlphaFoldDB" id="A0A2N6QQ42"/>
<dbReference type="InterPro" id="IPR042175">
    <property type="entry name" value="Cell/Rod_MreC_2"/>
</dbReference>
<organism evidence="8 9">
    <name type="scientific">Hoylesella buccalis</name>
    <dbReference type="NCBI Taxonomy" id="28127"/>
    <lineage>
        <taxon>Bacteria</taxon>
        <taxon>Pseudomonadati</taxon>
        <taxon>Bacteroidota</taxon>
        <taxon>Bacteroidia</taxon>
        <taxon>Bacteroidales</taxon>
        <taxon>Prevotellaceae</taxon>
        <taxon>Hoylesella</taxon>
    </lineage>
</organism>
<comment type="similarity">
    <text evidence="1">Belongs to the MreC family.</text>
</comment>
<evidence type="ECO:0000256" key="3">
    <source>
        <dbReference type="ARBA" id="ARBA00022960"/>
    </source>
</evidence>
<sequence length="287" mass="32319">MRNLIEFLAKHHHWFVFILLEAISFTLLFRYNSYQNSVWFSSANVVTGKVYEWSSQLEKFFSLATVNQHLTQRNLALEQKVVELSEKLTAVTKDSSYVKADVTQQLSQFKQIPAKVVSNSLKDANNLMTIDKGSADGVRKDMGVVSGTGVVGIVYLVSPHYAVVIPLLNAKSNVSCKIENRDYFGFLNWRGGSTDQAFLDDIPRHARFKLHENIVTSGYSSVFPPGILVGKILHVYNSPDGVSYRLCVQLATDFATLRDVSVIDNTLMKERIEVMRAARDSMEVKDN</sequence>
<dbReference type="GO" id="GO:0005886">
    <property type="term" value="C:plasma membrane"/>
    <property type="evidence" value="ECO:0007669"/>
    <property type="project" value="TreeGrafter"/>
</dbReference>
<feature type="coiled-coil region" evidence="5">
    <location>
        <begin position="67"/>
        <end position="94"/>
    </location>
</feature>
<evidence type="ECO:0000256" key="6">
    <source>
        <dbReference type="SAM" id="Phobius"/>
    </source>
</evidence>
<dbReference type="EMBL" id="PNGJ01000006">
    <property type="protein sequence ID" value="PMC23878.1"/>
    <property type="molecule type" value="Genomic_DNA"/>
</dbReference>
<reference evidence="8 9" key="1">
    <citation type="submission" date="2017-09" db="EMBL/GenBank/DDBJ databases">
        <title>Bacterial strain isolated from the female urinary microbiota.</title>
        <authorList>
            <person name="Thomas-White K."/>
            <person name="Kumar N."/>
            <person name="Forster S."/>
            <person name="Putonti C."/>
            <person name="Lawley T."/>
            <person name="Wolfe A.J."/>
        </authorList>
    </citation>
    <scope>NUCLEOTIDE SEQUENCE [LARGE SCALE GENOMIC DNA]</scope>
    <source>
        <strain evidence="8 9">UMB0536</strain>
    </source>
</reference>
<protein>
    <recommendedName>
        <fullName evidence="2">Cell shape-determining protein MreC</fullName>
    </recommendedName>
    <alternativeName>
        <fullName evidence="4">Cell shape protein MreC</fullName>
    </alternativeName>
</protein>
<dbReference type="OrthoDB" id="9811827at2"/>
<gene>
    <name evidence="8" type="ORF">CJ231_08230</name>
</gene>
<dbReference type="InterPro" id="IPR055342">
    <property type="entry name" value="MreC_beta-barrel_core"/>
</dbReference>
<feature type="transmembrane region" description="Helical" evidence="6">
    <location>
        <begin position="12"/>
        <end position="31"/>
    </location>
</feature>
<keyword evidence="6" id="KW-0472">Membrane</keyword>
<evidence type="ECO:0000313" key="9">
    <source>
        <dbReference type="Proteomes" id="UP000235564"/>
    </source>
</evidence>
<feature type="domain" description="Rod shape-determining protein MreC beta-barrel core" evidence="7">
    <location>
        <begin position="116"/>
        <end position="263"/>
    </location>
</feature>
<evidence type="ECO:0000256" key="4">
    <source>
        <dbReference type="ARBA" id="ARBA00032089"/>
    </source>
</evidence>
<name>A0A2N6QQ42_9BACT</name>
<dbReference type="RefSeq" id="WP_102697531.1">
    <property type="nucleotide sequence ID" value="NZ_PNGJ01000006.1"/>
</dbReference>